<accession>X0VC97</accession>
<dbReference type="EMBL" id="BARS01039135">
    <property type="protein sequence ID" value="GAG15744.1"/>
    <property type="molecule type" value="Genomic_DNA"/>
</dbReference>
<dbReference type="GO" id="GO:0005886">
    <property type="term" value="C:plasma membrane"/>
    <property type="evidence" value="ECO:0007669"/>
    <property type="project" value="TreeGrafter"/>
</dbReference>
<dbReference type="Gene3D" id="1.20.1250.20">
    <property type="entry name" value="MFS general substrate transporter like domains"/>
    <property type="match status" value="1"/>
</dbReference>
<dbReference type="SUPFAM" id="SSF103473">
    <property type="entry name" value="MFS general substrate transporter"/>
    <property type="match status" value="1"/>
</dbReference>
<feature type="transmembrane region" description="Helical" evidence="1">
    <location>
        <begin position="12"/>
        <end position="33"/>
    </location>
</feature>
<gene>
    <name evidence="3" type="ORF">S01H1_59810</name>
</gene>
<dbReference type="InterPro" id="IPR020846">
    <property type="entry name" value="MFS_dom"/>
</dbReference>
<evidence type="ECO:0000256" key="1">
    <source>
        <dbReference type="SAM" id="Phobius"/>
    </source>
</evidence>
<dbReference type="PANTHER" id="PTHR43129:SF1">
    <property type="entry name" value="FOSMIDOMYCIN RESISTANCE PROTEIN"/>
    <property type="match status" value="1"/>
</dbReference>
<keyword evidence="1" id="KW-0472">Membrane</keyword>
<dbReference type="PANTHER" id="PTHR43129">
    <property type="entry name" value="FOSMIDOMYCIN RESISTANCE PROTEIN"/>
    <property type="match status" value="1"/>
</dbReference>
<keyword evidence="1" id="KW-0812">Transmembrane</keyword>
<feature type="non-terminal residue" evidence="3">
    <location>
        <position position="1"/>
    </location>
</feature>
<dbReference type="GO" id="GO:0022857">
    <property type="term" value="F:transmembrane transporter activity"/>
    <property type="evidence" value="ECO:0007669"/>
    <property type="project" value="InterPro"/>
</dbReference>
<name>X0VC97_9ZZZZ</name>
<dbReference type="AlphaFoldDB" id="X0VC97"/>
<keyword evidence="1" id="KW-1133">Transmembrane helix</keyword>
<proteinExistence type="predicted"/>
<evidence type="ECO:0000313" key="3">
    <source>
        <dbReference type="EMBL" id="GAG15744.1"/>
    </source>
</evidence>
<feature type="transmembrane region" description="Helical" evidence="1">
    <location>
        <begin position="45"/>
        <end position="65"/>
    </location>
</feature>
<dbReference type="PROSITE" id="PS50850">
    <property type="entry name" value="MFS"/>
    <property type="match status" value="1"/>
</dbReference>
<comment type="caution">
    <text evidence="3">The sequence shown here is derived from an EMBL/GenBank/DDBJ whole genome shotgun (WGS) entry which is preliminary data.</text>
</comment>
<reference evidence="3" key="1">
    <citation type="journal article" date="2014" name="Front. Microbiol.">
        <title>High frequency of phylogenetically diverse reductive dehalogenase-homologous genes in deep subseafloor sedimentary metagenomes.</title>
        <authorList>
            <person name="Kawai M."/>
            <person name="Futagami T."/>
            <person name="Toyoda A."/>
            <person name="Takaki Y."/>
            <person name="Nishi S."/>
            <person name="Hori S."/>
            <person name="Arai W."/>
            <person name="Tsubouchi T."/>
            <person name="Morono Y."/>
            <person name="Uchiyama I."/>
            <person name="Ito T."/>
            <person name="Fujiyama A."/>
            <person name="Inagaki F."/>
            <person name="Takami H."/>
        </authorList>
    </citation>
    <scope>NUCLEOTIDE SEQUENCE</scope>
    <source>
        <strain evidence="3">Expedition CK06-06</strain>
    </source>
</reference>
<evidence type="ECO:0000259" key="2">
    <source>
        <dbReference type="PROSITE" id="PS50850"/>
    </source>
</evidence>
<feature type="domain" description="Major facilitator superfamily (MFS) profile" evidence="2">
    <location>
        <begin position="1"/>
        <end position="106"/>
    </location>
</feature>
<sequence>LYLLLYAPGNWVYFSVFLAGFFAMATLPLGVAMAQELAPKGRSMVSSLMMGLAFGLGGMMAPLTGKLADIFSIRAVLAFLAIIPFLTIGLISLIPEKRLKYGGSVI</sequence>
<dbReference type="InterPro" id="IPR036259">
    <property type="entry name" value="MFS_trans_sf"/>
</dbReference>
<feature type="transmembrane region" description="Helical" evidence="1">
    <location>
        <begin position="71"/>
        <end position="94"/>
    </location>
</feature>
<organism evidence="3">
    <name type="scientific">marine sediment metagenome</name>
    <dbReference type="NCBI Taxonomy" id="412755"/>
    <lineage>
        <taxon>unclassified sequences</taxon>
        <taxon>metagenomes</taxon>
        <taxon>ecological metagenomes</taxon>
    </lineage>
</organism>
<protein>
    <recommendedName>
        <fullName evidence="2">Major facilitator superfamily (MFS) profile domain-containing protein</fullName>
    </recommendedName>
</protein>